<organism evidence="2 3">
    <name type="scientific">Litorihabitans aurantiacus</name>
    <dbReference type="NCBI Taxonomy" id="1930061"/>
    <lineage>
        <taxon>Bacteria</taxon>
        <taxon>Bacillati</taxon>
        <taxon>Actinomycetota</taxon>
        <taxon>Actinomycetes</taxon>
        <taxon>Micrococcales</taxon>
        <taxon>Beutenbergiaceae</taxon>
        <taxon>Litorihabitans</taxon>
    </lineage>
</organism>
<dbReference type="EMBL" id="BSUM01000001">
    <property type="protein sequence ID" value="GMA32466.1"/>
    <property type="molecule type" value="Genomic_DNA"/>
</dbReference>
<gene>
    <name evidence="2" type="ORF">GCM10025875_24580</name>
</gene>
<keyword evidence="3" id="KW-1185">Reference proteome</keyword>
<name>A0AA37XG86_9MICO</name>
<evidence type="ECO:0000313" key="2">
    <source>
        <dbReference type="EMBL" id="GMA32466.1"/>
    </source>
</evidence>
<dbReference type="GO" id="GO:0016746">
    <property type="term" value="F:acyltransferase activity"/>
    <property type="evidence" value="ECO:0007669"/>
    <property type="project" value="InterPro"/>
</dbReference>
<evidence type="ECO:0000256" key="1">
    <source>
        <dbReference type="SAM" id="MobiDB-lite"/>
    </source>
</evidence>
<reference evidence="2" key="2">
    <citation type="submission" date="2023-02" db="EMBL/GenBank/DDBJ databases">
        <authorList>
            <person name="Sun Q."/>
            <person name="Mori K."/>
        </authorList>
    </citation>
    <scope>NUCLEOTIDE SEQUENCE</scope>
    <source>
        <strain evidence="2">NBRC 112290</strain>
    </source>
</reference>
<dbReference type="Proteomes" id="UP001157161">
    <property type="component" value="Unassembled WGS sequence"/>
</dbReference>
<reference evidence="2" key="1">
    <citation type="journal article" date="2014" name="Int. J. Syst. Evol. Microbiol.">
        <title>Complete genome sequence of Corynebacterium casei LMG S-19264T (=DSM 44701T), isolated from a smear-ripened cheese.</title>
        <authorList>
            <consortium name="US DOE Joint Genome Institute (JGI-PGF)"/>
            <person name="Walter F."/>
            <person name="Albersmeier A."/>
            <person name="Kalinowski J."/>
            <person name="Ruckert C."/>
        </authorList>
    </citation>
    <scope>NUCLEOTIDE SEQUENCE</scope>
    <source>
        <strain evidence="2">NBRC 112290</strain>
    </source>
</reference>
<dbReference type="Gene3D" id="3.40.47.10">
    <property type="match status" value="1"/>
</dbReference>
<protein>
    <submittedName>
        <fullName evidence="2">Uncharacterized protein</fullName>
    </submittedName>
</protein>
<dbReference type="InterPro" id="IPR016039">
    <property type="entry name" value="Thiolase-like"/>
</dbReference>
<evidence type="ECO:0000313" key="3">
    <source>
        <dbReference type="Proteomes" id="UP001157161"/>
    </source>
</evidence>
<comment type="caution">
    <text evidence="2">The sequence shown here is derived from an EMBL/GenBank/DDBJ whole genome shotgun (WGS) entry which is preliminary data.</text>
</comment>
<accession>A0AA37XG86</accession>
<feature type="compositionally biased region" description="Low complexity" evidence="1">
    <location>
        <begin position="85"/>
        <end position="112"/>
    </location>
</feature>
<sequence length="120" mass="13001">MNGNATFRHQNVALMSVAAVMPDVVTTSASIDDRLARTLERLRMPHGLLQRVAGVHERRRWASDQTFETAAIEAGEKALAEAGVSPPTSGSSSTPPSPARTSSRPSRCACTRGWGCRRRR</sequence>
<dbReference type="SUPFAM" id="SSF53901">
    <property type="entry name" value="Thiolase-like"/>
    <property type="match status" value="1"/>
</dbReference>
<dbReference type="AlphaFoldDB" id="A0AA37XG86"/>
<proteinExistence type="predicted"/>
<feature type="region of interest" description="Disordered" evidence="1">
    <location>
        <begin position="79"/>
        <end position="120"/>
    </location>
</feature>